<keyword evidence="1" id="KW-1133">Transmembrane helix</keyword>
<keyword evidence="4" id="KW-1185">Reference proteome</keyword>
<gene>
    <name evidence="3" type="ORF">Ctob_001410</name>
</gene>
<dbReference type="AlphaFoldDB" id="A0A0M0J3S0"/>
<evidence type="ECO:0000256" key="1">
    <source>
        <dbReference type="SAM" id="Phobius"/>
    </source>
</evidence>
<keyword evidence="1" id="KW-0812">Transmembrane</keyword>
<dbReference type="EMBL" id="JWZX01003404">
    <property type="protein sequence ID" value="KOO20898.1"/>
    <property type="molecule type" value="Genomic_DNA"/>
</dbReference>
<reference evidence="4" key="1">
    <citation type="journal article" date="2015" name="PLoS Genet.">
        <title>Genome Sequence and Transcriptome Analyses of Chrysochromulina tobin: Metabolic Tools for Enhanced Algal Fitness in the Prominent Order Prymnesiales (Haptophyceae).</title>
        <authorList>
            <person name="Hovde B.T."/>
            <person name="Deodato C.R."/>
            <person name="Hunsperger H.M."/>
            <person name="Ryken S.A."/>
            <person name="Yost W."/>
            <person name="Jha R.K."/>
            <person name="Patterson J."/>
            <person name="Monnat R.J. Jr."/>
            <person name="Barlow S.B."/>
            <person name="Starkenburg S.R."/>
            <person name="Cattolico R.A."/>
        </authorList>
    </citation>
    <scope>NUCLEOTIDE SEQUENCE</scope>
    <source>
        <strain evidence="4">CCMP291</strain>
    </source>
</reference>
<keyword evidence="2" id="KW-0732">Signal</keyword>
<feature type="signal peptide" evidence="2">
    <location>
        <begin position="1"/>
        <end position="18"/>
    </location>
</feature>
<sequence>MAPLTYSLIATGLAACSALRLGPGITRTPGVVRPVVDVRMQAPKVFNLAPDAASTMPTVASMEAFTVAPPPWENSDRQLLQLKREDPYLQQLIKKCPQLSPVWRRADFWVNETATFLEIVNVLGRFNTCDQWAMRTKFLEVENTRKEDRSNSLTLKRHEMAKRLGCAERVALFQKVPELPFTNELLAKSVGLTVEDFQKLPVSIAACNIVFDALAESRSGLIPYATVDDRYKQIVNADGSFNELAFRVGHTKSTVLIIVGWFIFGKANFIWVLVGVKWMHDLRPDLVPSPVDLGLFKIWGII</sequence>
<accession>A0A0M0J3S0</accession>
<comment type="caution">
    <text evidence="3">The sequence shown here is derived from an EMBL/GenBank/DDBJ whole genome shotgun (WGS) entry which is preliminary data.</text>
</comment>
<dbReference type="Proteomes" id="UP000037460">
    <property type="component" value="Unassembled WGS sequence"/>
</dbReference>
<name>A0A0M0J3S0_9EUKA</name>
<keyword evidence="1" id="KW-0472">Membrane</keyword>
<feature type="chain" id="PRO_5005601364" evidence="2">
    <location>
        <begin position="19"/>
        <end position="302"/>
    </location>
</feature>
<organism evidence="3 4">
    <name type="scientific">Chrysochromulina tobinii</name>
    <dbReference type="NCBI Taxonomy" id="1460289"/>
    <lineage>
        <taxon>Eukaryota</taxon>
        <taxon>Haptista</taxon>
        <taxon>Haptophyta</taxon>
        <taxon>Prymnesiophyceae</taxon>
        <taxon>Prymnesiales</taxon>
        <taxon>Chrysochromulinaceae</taxon>
        <taxon>Chrysochromulina</taxon>
    </lineage>
</organism>
<feature type="transmembrane region" description="Helical" evidence="1">
    <location>
        <begin position="255"/>
        <end position="274"/>
    </location>
</feature>
<protein>
    <submittedName>
        <fullName evidence="3">Uncharacterized protein</fullName>
    </submittedName>
</protein>
<evidence type="ECO:0000313" key="3">
    <source>
        <dbReference type="EMBL" id="KOO20898.1"/>
    </source>
</evidence>
<dbReference type="OrthoDB" id="10492429at2759"/>
<evidence type="ECO:0000313" key="4">
    <source>
        <dbReference type="Proteomes" id="UP000037460"/>
    </source>
</evidence>
<proteinExistence type="predicted"/>
<evidence type="ECO:0000256" key="2">
    <source>
        <dbReference type="SAM" id="SignalP"/>
    </source>
</evidence>